<proteinExistence type="predicted"/>
<feature type="region of interest" description="Disordered" evidence="1">
    <location>
        <begin position="34"/>
        <end position="53"/>
    </location>
</feature>
<reference evidence="2" key="1">
    <citation type="submission" date="2022-08" db="UniProtKB">
        <authorList>
            <consortium name="EnsemblMetazoa"/>
        </authorList>
    </citation>
    <scope>IDENTIFICATION</scope>
    <source>
        <strain evidence="2">Israel</strain>
    </source>
</reference>
<dbReference type="VEuPathDB" id="VectorBase:PPAI011050"/>
<protein>
    <submittedName>
        <fullName evidence="2">Uncharacterized protein</fullName>
    </submittedName>
</protein>
<organism evidence="2 3">
    <name type="scientific">Phlebotomus papatasi</name>
    <name type="common">Sandfly</name>
    <dbReference type="NCBI Taxonomy" id="29031"/>
    <lineage>
        <taxon>Eukaryota</taxon>
        <taxon>Metazoa</taxon>
        <taxon>Ecdysozoa</taxon>
        <taxon>Arthropoda</taxon>
        <taxon>Hexapoda</taxon>
        <taxon>Insecta</taxon>
        <taxon>Pterygota</taxon>
        <taxon>Neoptera</taxon>
        <taxon>Endopterygota</taxon>
        <taxon>Diptera</taxon>
        <taxon>Nematocera</taxon>
        <taxon>Psychodoidea</taxon>
        <taxon>Psychodidae</taxon>
        <taxon>Phlebotomus</taxon>
        <taxon>Phlebotomus</taxon>
    </lineage>
</organism>
<feature type="region of interest" description="Disordered" evidence="1">
    <location>
        <begin position="294"/>
        <end position="316"/>
    </location>
</feature>
<dbReference type="AlphaFoldDB" id="A0A1B0DR67"/>
<keyword evidence="3" id="KW-1185">Reference proteome</keyword>
<dbReference type="VEuPathDB" id="VectorBase:PPAPM1_007281"/>
<name>A0A1B0DR67_PHLPP</name>
<feature type="region of interest" description="Disordered" evidence="1">
    <location>
        <begin position="69"/>
        <end position="187"/>
    </location>
</feature>
<feature type="region of interest" description="Disordered" evidence="1">
    <location>
        <begin position="256"/>
        <end position="281"/>
    </location>
</feature>
<dbReference type="EMBL" id="AJVK01019728">
    <property type="status" value="NOT_ANNOTATED_CDS"/>
    <property type="molecule type" value="Genomic_DNA"/>
</dbReference>
<feature type="compositionally biased region" description="Basic and acidic residues" evidence="1">
    <location>
        <begin position="145"/>
        <end position="156"/>
    </location>
</feature>
<evidence type="ECO:0000256" key="1">
    <source>
        <dbReference type="SAM" id="MobiDB-lite"/>
    </source>
</evidence>
<feature type="compositionally biased region" description="Basic residues" evidence="1">
    <location>
        <begin position="132"/>
        <end position="144"/>
    </location>
</feature>
<accession>A0A1B0DR67</accession>
<feature type="compositionally biased region" description="Basic and acidic residues" evidence="1">
    <location>
        <begin position="34"/>
        <end position="45"/>
    </location>
</feature>
<feature type="compositionally biased region" description="Pro residues" evidence="1">
    <location>
        <begin position="264"/>
        <end position="277"/>
    </location>
</feature>
<feature type="compositionally biased region" description="Basic residues" evidence="1">
    <location>
        <begin position="158"/>
        <end position="180"/>
    </location>
</feature>
<sequence length="580" mass="66155">QWWCKKSHKVRVLGHFFSVFSTENGKKRFRNSRLEMADNKENNKDADDEIPEDFFDDFSNTEFMAGLDVIDTWDEGEENKEKKSRPAKKPAEDGDEGRERKRHRQRSPPGRDRRNTRSKSPVGRAPWDSPEKRRRHSPPPRRHERNSIPRRDEFRRPGGSRRSRSRSRSRSPRSRRRSPPKNKTPFLEELAQKLAEKGHSLTGLQPNPYAFQAQNYPNYQEMGYGGYPVRAPGPMVMPYQQMPLVQYPNLPQYQAPPVEYPGHPGAPGPWPAGPPQPNNFNSTLSINLTQQTAAPSVQTNAIPGANPEPPERAKTPQQEKFQLGLAQMLEDNYEEVKEKIAELSSKDSILVRCKKAIDSLRGDSKTSNAFIYVPMTMPKETADGSPVGKFHHVKFPWSGKCEIDTHFITLSSSKTREVAQKLGMSAAKIINKLKIQDVTEKMSNNTSQAASDMALVPENYSTTACQTDPAECPTCLKRELLTYWDSAAQTEPVPPTPSVADVLPDYDESSINLLRRFGQQQRDILIYFMRLIERPDYVTPYHINTLTSRLQDLPRISNQARQVTQPSGYLINPQPDFRRF</sequence>
<evidence type="ECO:0000313" key="2">
    <source>
        <dbReference type="EnsemblMetazoa" id="PPAI011050-PA"/>
    </source>
</evidence>
<dbReference type="Proteomes" id="UP000092462">
    <property type="component" value="Unassembled WGS sequence"/>
</dbReference>
<evidence type="ECO:0000313" key="3">
    <source>
        <dbReference type="Proteomes" id="UP000092462"/>
    </source>
</evidence>
<dbReference type="EnsemblMetazoa" id="PPAI011050-RA">
    <property type="protein sequence ID" value="PPAI011050-PA"/>
    <property type="gene ID" value="PPAI011050"/>
</dbReference>